<gene>
    <name evidence="6" type="ORF">SAMN05216412_10659</name>
</gene>
<dbReference type="Gene3D" id="1.10.10.10">
    <property type="entry name" value="Winged helix-like DNA-binding domain superfamily/Winged helix DNA-binding domain"/>
    <property type="match status" value="1"/>
</dbReference>
<dbReference type="PANTHER" id="PTHR30126:SF5">
    <property type="entry name" value="HTH-TYPE TRANSCRIPTIONAL ACTIVATOR CMPR"/>
    <property type="match status" value="1"/>
</dbReference>
<evidence type="ECO:0000256" key="3">
    <source>
        <dbReference type="ARBA" id="ARBA00023125"/>
    </source>
</evidence>
<dbReference type="EMBL" id="FOHI01000006">
    <property type="protein sequence ID" value="SET41314.1"/>
    <property type="molecule type" value="Genomic_DNA"/>
</dbReference>
<name>A0A1I0E9C8_9PROT</name>
<reference evidence="6 7" key="1">
    <citation type="submission" date="2016-10" db="EMBL/GenBank/DDBJ databases">
        <authorList>
            <person name="de Groot N.N."/>
        </authorList>
    </citation>
    <scope>NUCLEOTIDE SEQUENCE [LARGE SCALE GENOMIC DNA]</scope>
    <source>
        <strain evidence="6 7">Nl7</strain>
    </source>
</reference>
<keyword evidence="3" id="KW-0238">DNA-binding</keyword>
<dbReference type="SUPFAM" id="SSF46785">
    <property type="entry name" value="Winged helix' DNA-binding domain"/>
    <property type="match status" value="1"/>
</dbReference>
<accession>A0A1I0E9C8</accession>
<sequence length="311" mass="35471">MLHITLRQLKVFESVARHLSFSRAAEYLHLTQPAVSMQIKQLEDTIELPLFEQMGKKIYLTDAGRELYHYSRAISQQLADMELALDELKGLERGRLNISVVSTANYFAPHLLAKFCQRYPHITVSLNVSNREIVLKQLSDNVIDLAIMGQPPEGLDIATESFMENPLVVIAPPEHPLCKVRKIPVKRLEQETFLVREPGSGTRSAMERFFASHHISLSRGMETDTSEAIKQAVQAGMGLGITSLHTVELELETKRLKILDVEDFPIMRYWHIVHRKHKRLSSVAQAFQEFLLKEARGLMPMSHKRAAEAWL</sequence>
<dbReference type="PRINTS" id="PR00039">
    <property type="entry name" value="HTHLYSR"/>
</dbReference>
<proteinExistence type="inferred from homology"/>
<dbReference type="InterPro" id="IPR005119">
    <property type="entry name" value="LysR_subst-bd"/>
</dbReference>
<dbReference type="OrthoDB" id="9785745at2"/>
<dbReference type="Pfam" id="PF03466">
    <property type="entry name" value="LysR_substrate"/>
    <property type="match status" value="1"/>
</dbReference>
<dbReference type="PANTHER" id="PTHR30126">
    <property type="entry name" value="HTH-TYPE TRANSCRIPTIONAL REGULATOR"/>
    <property type="match status" value="1"/>
</dbReference>
<comment type="similarity">
    <text evidence="1">Belongs to the LysR transcriptional regulatory family.</text>
</comment>
<dbReference type="FunFam" id="1.10.10.10:FF:000001">
    <property type="entry name" value="LysR family transcriptional regulator"/>
    <property type="match status" value="1"/>
</dbReference>
<dbReference type="PROSITE" id="PS50931">
    <property type="entry name" value="HTH_LYSR"/>
    <property type="match status" value="1"/>
</dbReference>
<evidence type="ECO:0000256" key="4">
    <source>
        <dbReference type="ARBA" id="ARBA00023163"/>
    </source>
</evidence>
<dbReference type="InterPro" id="IPR000847">
    <property type="entry name" value="LysR_HTH_N"/>
</dbReference>
<dbReference type="SUPFAM" id="SSF53850">
    <property type="entry name" value="Periplasmic binding protein-like II"/>
    <property type="match status" value="1"/>
</dbReference>
<dbReference type="InterPro" id="IPR036390">
    <property type="entry name" value="WH_DNA-bd_sf"/>
</dbReference>
<organism evidence="6 7">
    <name type="scientific">Nitrosospira multiformis</name>
    <dbReference type="NCBI Taxonomy" id="1231"/>
    <lineage>
        <taxon>Bacteria</taxon>
        <taxon>Pseudomonadati</taxon>
        <taxon>Pseudomonadota</taxon>
        <taxon>Betaproteobacteria</taxon>
        <taxon>Nitrosomonadales</taxon>
        <taxon>Nitrosomonadaceae</taxon>
        <taxon>Nitrosospira</taxon>
    </lineage>
</organism>
<dbReference type="InterPro" id="IPR036388">
    <property type="entry name" value="WH-like_DNA-bd_sf"/>
</dbReference>
<evidence type="ECO:0000313" key="7">
    <source>
        <dbReference type="Proteomes" id="UP000183339"/>
    </source>
</evidence>
<evidence type="ECO:0000313" key="6">
    <source>
        <dbReference type="EMBL" id="SET41314.1"/>
    </source>
</evidence>
<protein>
    <submittedName>
        <fullName evidence="6">Transcriptional regulator, LysR family</fullName>
    </submittedName>
</protein>
<evidence type="ECO:0000259" key="5">
    <source>
        <dbReference type="PROSITE" id="PS50931"/>
    </source>
</evidence>
<dbReference type="GO" id="GO:0000976">
    <property type="term" value="F:transcription cis-regulatory region binding"/>
    <property type="evidence" value="ECO:0007669"/>
    <property type="project" value="TreeGrafter"/>
</dbReference>
<dbReference type="RefSeq" id="WP_074708147.1">
    <property type="nucleotide sequence ID" value="NZ_FOHI01000006.1"/>
</dbReference>
<dbReference type="Proteomes" id="UP000183339">
    <property type="component" value="Unassembled WGS sequence"/>
</dbReference>
<evidence type="ECO:0000256" key="1">
    <source>
        <dbReference type="ARBA" id="ARBA00009437"/>
    </source>
</evidence>
<keyword evidence="4" id="KW-0804">Transcription</keyword>
<dbReference type="CDD" id="cd08419">
    <property type="entry name" value="PBP2_CbbR_RubisCO_like"/>
    <property type="match status" value="1"/>
</dbReference>
<feature type="domain" description="HTH lysR-type" evidence="5">
    <location>
        <begin position="4"/>
        <end position="61"/>
    </location>
</feature>
<dbReference type="Gene3D" id="3.40.190.290">
    <property type="match status" value="1"/>
</dbReference>
<dbReference type="AlphaFoldDB" id="A0A1I0E9C8"/>
<evidence type="ECO:0000256" key="2">
    <source>
        <dbReference type="ARBA" id="ARBA00023015"/>
    </source>
</evidence>
<dbReference type="Pfam" id="PF00126">
    <property type="entry name" value="HTH_1"/>
    <property type="match status" value="1"/>
</dbReference>
<keyword evidence="2" id="KW-0805">Transcription regulation</keyword>
<dbReference type="GO" id="GO:0003700">
    <property type="term" value="F:DNA-binding transcription factor activity"/>
    <property type="evidence" value="ECO:0007669"/>
    <property type="project" value="InterPro"/>
</dbReference>